<reference evidence="1" key="1">
    <citation type="journal article" date="2014" name="Front. Microbiol.">
        <title>High frequency of phylogenetically diverse reductive dehalogenase-homologous genes in deep subseafloor sedimentary metagenomes.</title>
        <authorList>
            <person name="Kawai M."/>
            <person name="Futagami T."/>
            <person name="Toyoda A."/>
            <person name="Takaki Y."/>
            <person name="Nishi S."/>
            <person name="Hori S."/>
            <person name="Arai W."/>
            <person name="Tsubouchi T."/>
            <person name="Morono Y."/>
            <person name="Uchiyama I."/>
            <person name="Ito T."/>
            <person name="Fujiyama A."/>
            <person name="Inagaki F."/>
            <person name="Takami H."/>
        </authorList>
    </citation>
    <scope>NUCLEOTIDE SEQUENCE</scope>
    <source>
        <strain evidence="1">Expedition CK06-06</strain>
    </source>
</reference>
<organism evidence="1">
    <name type="scientific">marine sediment metagenome</name>
    <dbReference type="NCBI Taxonomy" id="412755"/>
    <lineage>
        <taxon>unclassified sequences</taxon>
        <taxon>metagenomes</taxon>
        <taxon>ecological metagenomes</taxon>
    </lineage>
</organism>
<proteinExistence type="predicted"/>
<dbReference type="EMBL" id="BARS01048615">
    <property type="protein sequence ID" value="GAG38414.1"/>
    <property type="molecule type" value="Genomic_DNA"/>
</dbReference>
<sequence>RAAFEASLVSHFGESTVATAALQAGFIREMGTGETTIPELGEAWVAGRVSESQIAATYGPSTMPEILRYCDSYGCGGVRYSMGPTGSPVPLSDTPMPGVSMGPYDPTADTVRYVPPEPSSWDKFVGWWQTPVEGMSAYGVIESIDLKKVFTGQPGGVKTGYLLDPVSGLPTVEPVSRLGVATAAAAPFLLLGAAALAPVTVPLVAKIGLTTAGISTLAALGYGLSEGRPEETWDQASKRMYQ</sequence>
<protein>
    <submittedName>
        <fullName evidence="1">Uncharacterized protein</fullName>
    </submittedName>
</protein>
<name>X0X5B1_9ZZZZ</name>
<comment type="caution">
    <text evidence="1">The sequence shown here is derived from an EMBL/GenBank/DDBJ whole genome shotgun (WGS) entry which is preliminary data.</text>
</comment>
<feature type="non-terminal residue" evidence="1">
    <location>
        <position position="242"/>
    </location>
</feature>
<feature type="non-terminal residue" evidence="1">
    <location>
        <position position="1"/>
    </location>
</feature>
<gene>
    <name evidence="1" type="ORF">S01H1_72831</name>
</gene>
<accession>X0X5B1</accession>
<evidence type="ECO:0000313" key="1">
    <source>
        <dbReference type="EMBL" id="GAG38414.1"/>
    </source>
</evidence>
<dbReference type="AlphaFoldDB" id="X0X5B1"/>